<comment type="caution">
    <text evidence="2">The sequence shown here is derived from an EMBL/GenBank/DDBJ whole genome shotgun (WGS) entry which is preliminary data.</text>
</comment>
<dbReference type="InterPro" id="IPR036236">
    <property type="entry name" value="Znf_C2H2_sf"/>
</dbReference>
<feature type="non-terminal residue" evidence="2">
    <location>
        <position position="1"/>
    </location>
</feature>
<reference evidence="2" key="1">
    <citation type="submission" date="2023-10" db="EMBL/GenBank/DDBJ databases">
        <title>Genome assembly of Pristionchus species.</title>
        <authorList>
            <person name="Yoshida K."/>
            <person name="Sommer R.J."/>
        </authorList>
    </citation>
    <scope>NUCLEOTIDE SEQUENCE</scope>
    <source>
        <strain evidence="2">RS0144</strain>
    </source>
</reference>
<evidence type="ECO:0008006" key="4">
    <source>
        <dbReference type="Google" id="ProtNLM"/>
    </source>
</evidence>
<keyword evidence="3" id="KW-1185">Reference proteome</keyword>
<sequence length="266" mass="30360">LAMNERHMPFVFWNCTHEELLELGEERLRNSEAFKKAMGRIDKMMEDLSWMRKRLKELEKKKAEKDMTMPCRTVNNNLAVTGAMDGIPKDALVPPSNLDPFEILRPYQEREGVMRGNVEKTMRNIGIALTGCDIDELVRRTKHLFDADRSHEKAQKGRFCAYCNKWVNAVKQMFEHLSSDNHINAIRRCSVSYRAFKWWMGAIQSCPVKMRIRLSNDSNENIGNNNTSRSVEVSGNLIRGKPVFRGRGGGSVRGADRGGRGRGRGG</sequence>
<dbReference type="PANTHER" id="PTHR36936:SF2">
    <property type="entry name" value="C2H2-TYPE DOMAIN-CONTAINING PROTEIN"/>
    <property type="match status" value="1"/>
</dbReference>
<gene>
    <name evidence="2" type="ORF">PENTCL1PPCAC_28710</name>
</gene>
<dbReference type="SUPFAM" id="SSF57667">
    <property type="entry name" value="beta-beta-alpha zinc fingers"/>
    <property type="match status" value="1"/>
</dbReference>
<dbReference type="EMBL" id="BTSX01000006">
    <property type="protein sequence ID" value="GMT06536.1"/>
    <property type="molecule type" value="Genomic_DNA"/>
</dbReference>
<feature type="region of interest" description="Disordered" evidence="1">
    <location>
        <begin position="240"/>
        <end position="266"/>
    </location>
</feature>
<name>A0AAV5UHJ8_9BILA</name>
<organism evidence="2 3">
    <name type="scientific">Pristionchus entomophagus</name>
    <dbReference type="NCBI Taxonomy" id="358040"/>
    <lineage>
        <taxon>Eukaryota</taxon>
        <taxon>Metazoa</taxon>
        <taxon>Ecdysozoa</taxon>
        <taxon>Nematoda</taxon>
        <taxon>Chromadorea</taxon>
        <taxon>Rhabditida</taxon>
        <taxon>Rhabditina</taxon>
        <taxon>Diplogasteromorpha</taxon>
        <taxon>Diplogasteroidea</taxon>
        <taxon>Neodiplogasteridae</taxon>
        <taxon>Pristionchus</taxon>
    </lineage>
</organism>
<evidence type="ECO:0000256" key="1">
    <source>
        <dbReference type="SAM" id="MobiDB-lite"/>
    </source>
</evidence>
<protein>
    <recommendedName>
        <fullName evidence="4">Matrin-type domain-containing protein</fullName>
    </recommendedName>
</protein>
<evidence type="ECO:0000313" key="3">
    <source>
        <dbReference type="Proteomes" id="UP001432027"/>
    </source>
</evidence>
<dbReference type="AlphaFoldDB" id="A0AAV5UHJ8"/>
<accession>A0AAV5UHJ8</accession>
<evidence type="ECO:0000313" key="2">
    <source>
        <dbReference type="EMBL" id="GMT06536.1"/>
    </source>
</evidence>
<proteinExistence type="predicted"/>
<dbReference type="PANTHER" id="PTHR36936">
    <property type="entry name" value="PROTEIN CBG25168"/>
    <property type="match status" value="1"/>
</dbReference>
<dbReference type="Proteomes" id="UP001432027">
    <property type="component" value="Unassembled WGS sequence"/>
</dbReference>